<organism evidence="2 3">
    <name type="scientific">Lacihabitans lacunae</name>
    <dbReference type="NCBI Taxonomy" id="1028214"/>
    <lineage>
        <taxon>Bacteria</taxon>
        <taxon>Pseudomonadati</taxon>
        <taxon>Bacteroidota</taxon>
        <taxon>Cytophagia</taxon>
        <taxon>Cytophagales</taxon>
        <taxon>Leadbetterellaceae</taxon>
        <taxon>Lacihabitans</taxon>
    </lineage>
</organism>
<dbReference type="Gene3D" id="2.150.10.10">
    <property type="entry name" value="Serralysin-like metalloprotease, C-terminal"/>
    <property type="match status" value="1"/>
</dbReference>
<accession>A0ABV7YZI9</accession>
<evidence type="ECO:0000313" key="3">
    <source>
        <dbReference type="Proteomes" id="UP001595616"/>
    </source>
</evidence>
<dbReference type="InterPro" id="IPR011049">
    <property type="entry name" value="Serralysin-like_metalloprot_C"/>
</dbReference>
<sequence length="476" mass="49816">MKTKILSLLLAGLSVGAIAQNGSVGIGTVKPDNSAILDLSSSSKGLLIPRMSISDRDAILNPAIGLKIYQTDGTPGEYSFDGKKWNRALTEGEAKSVTLDVANWSKTGDAGTNPSSNFLGTTDGASLAFRVNNQRSGFIDFGNGNTLFGYQAGIALTTAVNNLAMGNQALNSATSGSYNVALGGSAMRSTSTGQYNVAIGTQSLFSNTTGSGNVGLGGLALQNSTTATFNLAMGYNSMNLNTTGSYNTAVGGFSLGNNTTGDGNVVIGYESMKSATTGNRNVAIGDGALYNTISGSGNVAIGRNAGQNVLGSNNVLIGLRAGYNETGSDKLYISNSDVTNPLIKGDFSSSTLKVNSKTTGFLAVGDFDAITPMPTPTGYRLIVQDGILTEKVKVALKSSATDWADYVFEKDYNLLPLNQVEEFILKNKHLPNVPSADDLVKSGLDLAKTSKMLMEKIEELTLYVIELKKEIELLKK</sequence>
<dbReference type="EMBL" id="JBHRYQ010000001">
    <property type="protein sequence ID" value="MFC3812351.1"/>
    <property type="molecule type" value="Genomic_DNA"/>
</dbReference>
<protein>
    <recommendedName>
        <fullName evidence="4">Peptidase S74 domain-containing protein</fullName>
    </recommendedName>
</protein>
<evidence type="ECO:0000256" key="1">
    <source>
        <dbReference type="SAM" id="SignalP"/>
    </source>
</evidence>
<proteinExistence type="predicted"/>
<dbReference type="Proteomes" id="UP001595616">
    <property type="component" value="Unassembled WGS sequence"/>
</dbReference>
<feature type="signal peptide" evidence="1">
    <location>
        <begin position="1"/>
        <end position="19"/>
    </location>
</feature>
<keyword evidence="1" id="KW-0732">Signal</keyword>
<name>A0ABV7YZI9_9BACT</name>
<evidence type="ECO:0000313" key="2">
    <source>
        <dbReference type="EMBL" id="MFC3812351.1"/>
    </source>
</evidence>
<feature type="chain" id="PRO_5046123764" description="Peptidase S74 domain-containing protein" evidence="1">
    <location>
        <begin position="20"/>
        <end position="476"/>
    </location>
</feature>
<keyword evidence="3" id="KW-1185">Reference proteome</keyword>
<gene>
    <name evidence="2" type="ORF">ACFOOI_16940</name>
</gene>
<evidence type="ECO:0008006" key="4">
    <source>
        <dbReference type="Google" id="ProtNLM"/>
    </source>
</evidence>
<dbReference type="RefSeq" id="WP_379839221.1">
    <property type="nucleotide sequence ID" value="NZ_JBHRYQ010000001.1"/>
</dbReference>
<comment type="caution">
    <text evidence="2">The sequence shown here is derived from an EMBL/GenBank/DDBJ whole genome shotgun (WGS) entry which is preliminary data.</text>
</comment>
<reference evidence="3" key="1">
    <citation type="journal article" date="2019" name="Int. J. Syst. Evol. Microbiol.">
        <title>The Global Catalogue of Microorganisms (GCM) 10K type strain sequencing project: providing services to taxonomists for standard genome sequencing and annotation.</title>
        <authorList>
            <consortium name="The Broad Institute Genomics Platform"/>
            <consortium name="The Broad Institute Genome Sequencing Center for Infectious Disease"/>
            <person name="Wu L."/>
            <person name="Ma J."/>
        </authorList>
    </citation>
    <scope>NUCLEOTIDE SEQUENCE [LARGE SCALE GENOMIC DNA]</scope>
    <source>
        <strain evidence="3">CECT 7956</strain>
    </source>
</reference>